<dbReference type="GO" id="GO:0000018">
    <property type="term" value="P:regulation of DNA recombination"/>
    <property type="evidence" value="ECO:0007669"/>
    <property type="project" value="TreeGrafter"/>
</dbReference>
<name>A0A1Y0ICF5_9GAMM</name>
<evidence type="ECO:0000256" key="4">
    <source>
        <dbReference type="ARBA" id="ARBA00022490"/>
    </source>
</evidence>
<evidence type="ECO:0000256" key="6">
    <source>
        <dbReference type="HAMAP-Rule" id="MF_00194"/>
    </source>
</evidence>
<evidence type="ECO:0000256" key="5">
    <source>
        <dbReference type="ARBA" id="ARBA00023172"/>
    </source>
</evidence>
<dbReference type="GO" id="GO:0043590">
    <property type="term" value="C:bacterial nucleoid"/>
    <property type="evidence" value="ECO:0007669"/>
    <property type="project" value="TreeGrafter"/>
</dbReference>
<evidence type="ECO:0000256" key="2">
    <source>
        <dbReference type="ARBA" id="ARBA00008657"/>
    </source>
</evidence>
<dbReference type="OrthoDB" id="5290530at2"/>
<dbReference type="NCBIfam" id="NF001464">
    <property type="entry name" value="PRK00321.1-5"/>
    <property type="match status" value="1"/>
</dbReference>
<dbReference type="PANTHER" id="PTHR38103">
    <property type="entry name" value="RECOMBINATION-ASSOCIATED PROTEIN RDGC"/>
    <property type="match status" value="1"/>
</dbReference>
<evidence type="ECO:0000313" key="8">
    <source>
        <dbReference type="Proteomes" id="UP000196027"/>
    </source>
</evidence>
<comment type="similarity">
    <text evidence="2 6">Belongs to the RdgC family.</text>
</comment>
<keyword evidence="8" id="KW-1185">Reference proteome</keyword>
<dbReference type="Proteomes" id="UP000196027">
    <property type="component" value="Chromosome"/>
</dbReference>
<dbReference type="AlphaFoldDB" id="A0A1Y0ICF5"/>
<keyword evidence="4 6" id="KW-0963">Cytoplasm</keyword>
<organism evidence="7 8">
    <name type="scientific">Oleiphilus messinensis</name>
    <dbReference type="NCBI Taxonomy" id="141451"/>
    <lineage>
        <taxon>Bacteria</taxon>
        <taxon>Pseudomonadati</taxon>
        <taxon>Pseudomonadota</taxon>
        <taxon>Gammaproteobacteria</taxon>
        <taxon>Oceanospirillales</taxon>
        <taxon>Oleiphilaceae</taxon>
        <taxon>Oleiphilus</taxon>
    </lineage>
</organism>
<evidence type="ECO:0000313" key="7">
    <source>
        <dbReference type="EMBL" id="ARU57145.1"/>
    </source>
</evidence>
<dbReference type="GO" id="GO:0005737">
    <property type="term" value="C:cytoplasm"/>
    <property type="evidence" value="ECO:0007669"/>
    <property type="project" value="UniProtKB-UniRule"/>
</dbReference>
<dbReference type="HAMAP" id="MF_00194">
    <property type="entry name" value="RdgC"/>
    <property type="match status" value="1"/>
</dbReference>
<keyword evidence="5 6" id="KW-0233">DNA recombination</keyword>
<reference evidence="7 8" key="1">
    <citation type="submission" date="2017-05" db="EMBL/GenBank/DDBJ databases">
        <title>Genomic insights into alkan degradation activity of Oleiphilus messinensis.</title>
        <authorList>
            <person name="Kozyavkin S.A."/>
            <person name="Slesarev A.I."/>
            <person name="Golyshin P.N."/>
            <person name="Korzhenkov A."/>
            <person name="Golyshina O.N."/>
            <person name="Toshchakov S.V."/>
        </authorList>
    </citation>
    <scope>NUCLEOTIDE SEQUENCE [LARGE SCALE GENOMIC DNA]</scope>
    <source>
        <strain evidence="7 8">ME102</strain>
    </source>
</reference>
<proteinExistence type="inferred from homology"/>
<evidence type="ECO:0000256" key="1">
    <source>
        <dbReference type="ARBA" id="ARBA00004453"/>
    </source>
</evidence>
<dbReference type="GO" id="GO:0006310">
    <property type="term" value="P:DNA recombination"/>
    <property type="evidence" value="ECO:0007669"/>
    <property type="project" value="UniProtKB-UniRule"/>
</dbReference>
<dbReference type="KEGG" id="ome:OLMES_3102"/>
<dbReference type="NCBIfam" id="NF001462">
    <property type="entry name" value="PRK00321.1-3"/>
    <property type="match status" value="1"/>
</dbReference>
<dbReference type="Pfam" id="PF04381">
    <property type="entry name" value="RdgC"/>
    <property type="match status" value="1"/>
</dbReference>
<protein>
    <recommendedName>
        <fullName evidence="3 6">Recombination-associated protein RdgC</fullName>
    </recommendedName>
</protein>
<dbReference type="RefSeq" id="WP_087462067.1">
    <property type="nucleotide sequence ID" value="NZ_CP021425.1"/>
</dbReference>
<dbReference type="GO" id="GO:0003690">
    <property type="term" value="F:double-stranded DNA binding"/>
    <property type="evidence" value="ECO:0007669"/>
    <property type="project" value="TreeGrafter"/>
</dbReference>
<sequence>MLFKNIFFYRFTKPFQTTLDEFETALASHAATPVGPHEHFRLGWSAPLGKNGQQLAHATAGQWMISLCREERLLPASVIKETLDERVQLIEDEQHRKVRKKEKDELKEQIVTELLPRAFKRSQFTYAYIDAQAGWLIVNASSPKKADELTSFLRKTLGSLPVRFPEVNVAPSDTMTNWLSGSGDLPAYITLNDEVELQSQSEEKSVVRCRGMDLAGEELQTHLKAEKRVVKLAIEWRERLSFVLNEDLSIKRLKFGDFVEDKLGEMELEGAAEKFDATFAIMSMELAEFLPELLEALGGEDRSKLIDEAA</sequence>
<dbReference type="EMBL" id="CP021425">
    <property type="protein sequence ID" value="ARU57145.1"/>
    <property type="molecule type" value="Genomic_DNA"/>
</dbReference>
<gene>
    <name evidence="6" type="primary">rdgC</name>
    <name evidence="7" type="ORF">OLMES_3102</name>
</gene>
<evidence type="ECO:0000256" key="3">
    <source>
        <dbReference type="ARBA" id="ARBA00022296"/>
    </source>
</evidence>
<comment type="function">
    <text evidence="6">May be involved in recombination.</text>
</comment>
<dbReference type="InterPro" id="IPR007476">
    <property type="entry name" value="RdgC"/>
</dbReference>
<dbReference type="PANTHER" id="PTHR38103:SF1">
    <property type="entry name" value="RECOMBINATION-ASSOCIATED PROTEIN RDGC"/>
    <property type="match status" value="1"/>
</dbReference>
<accession>A0A1Y0ICF5</accession>
<comment type="subcellular location">
    <subcellularLocation>
        <location evidence="1 6">Cytoplasm</location>
        <location evidence="1 6">Nucleoid</location>
    </subcellularLocation>
</comment>